<feature type="domain" description="THAP9-like helix-turn-helix" evidence="14">
    <location>
        <begin position="620"/>
        <end position="642"/>
    </location>
</feature>
<evidence type="ECO:0000256" key="8">
    <source>
        <dbReference type="ARBA" id="ARBA00023242"/>
    </source>
</evidence>
<dbReference type="Pfam" id="PF12017">
    <property type="entry name" value="Tnp_P_element"/>
    <property type="match status" value="1"/>
</dbReference>
<evidence type="ECO:0000256" key="6">
    <source>
        <dbReference type="ARBA" id="ARBA00022776"/>
    </source>
</evidence>
<dbReference type="PANTHER" id="PTHR28672:SF1">
    <property type="entry name" value="ANAPHASE-PROMOTING COMPLEX SUBUNIT 13"/>
    <property type="match status" value="1"/>
</dbReference>
<dbReference type="InterPro" id="IPR036770">
    <property type="entry name" value="Ankyrin_rpt-contain_sf"/>
</dbReference>
<comment type="pathway">
    <text evidence="2">Protein modification; protein ubiquitination.</text>
</comment>
<keyword evidence="7" id="KW-0833">Ubl conjugation pathway</keyword>
<evidence type="ECO:0000259" key="14">
    <source>
        <dbReference type="Pfam" id="PF12017"/>
    </source>
</evidence>
<comment type="caution">
    <text evidence="17">The sequence shown here is derived from an EMBL/GenBank/DDBJ whole genome shotgun (WGS) entry which is preliminary data.</text>
</comment>
<dbReference type="PROSITE" id="PS50297">
    <property type="entry name" value="ANK_REP_REGION"/>
    <property type="match status" value="1"/>
</dbReference>
<evidence type="ECO:0000256" key="4">
    <source>
        <dbReference type="ARBA" id="ARBA00013935"/>
    </source>
</evidence>
<sequence>MKEIFMHRRPPHYLKNEKKKEPDYKFHVFRIVNNACDQKKKQELQKLLADLEISEEIILESAEQRKCLKRKMFNSMLRLFYENKENDKSDLLFYASAQFDLIKIRTILKELETNTDSFVQDITQTRCSDSVIVFALKYGDITKNDFYNCIKELTEAGIDINRLDFKGKSAIDLIALFYKQYKNNATMSMILKNVATLFLEKGLYAIDNKDTAIVLKNDMKLVLPNDGFVSGDGKTHLFRCIMKNDTKSFLNFQELQKYVNVDDSENTLLQFASKRSDNMLPVVQHLLKNGADPNKVTPRNKLTPLELAAKNNNQKIFEELLKHVDTKITQENFNNFVRWRLKPMKGKLFKSLLESDKIEPQFTYDRSGNTALHYAVSFSHKEAIQKLLKRNSSLIVKNKLNKCVLDMIDPEDLEKHFDSCLVLDNYAPYFSDINYKMRFRFNCLVDSQEFRERMDSTVAIEGYFVDLIDDKWRSDKLPEDDINVPTYELADPEADSGDIHLTLKEQEQKWTDIALSALSVIPGLPVPEVYFVPYILPKNVLTGLFAILPSFIEMLFQQFSQRFLLTYKSNIPEFSEEPVPSTSTDIKETEQPVEDVALTSLSIRQLLSKTTSFSPDRKHRAYNFVRESFNTCLPHPKTLSRWYKTVNGNPGFTEESFHAIRQMVEKSNYELFGALLVDEVAIRKHLDYDGHNMTGYVDLGTGLEGDDRPLAKEALVFMVVSINSSWKIPVGYFLVDGVNSEQRCNLLKQCLSHICETGLRILTLTFDGLSREKGIIFDDNNDPILWDYIKKLHELQDAEGLHLANKVKALHVNFYKQKMKTSTLWTSASQQSQPRGHQRFPRESKDSGGEAELFTNPPPPLVSSLSEMKDSYRMNYIDPKMPEIEAPAEAAKCHVVKLGCEQQPAVPPQRKGFWRWTDPYLTVYKSDYIPHDEATDVTGRPKTVTTPEIVDKIHDVTLADRRIKVHEIAEAVRMSYERDFIFCTMNLIKNLSVKLMPRFLSPEQKRVPAQTPAECL</sequence>
<dbReference type="GO" id="GO:0051301">
    <property type="term" value="P:cell division"/>
    <property type="evidence" value="ECO:0007669"/>
    <property type="project" value="UniProtKB-KW"/>
</dbReference>
<dbReference type="InterPro" id="IPR008401">
    <property type="entry name" value="Apc13"/>
</dbReference>
<protein>
    <recommendedName>
        <fullName evidence="4">Anaphase-promoting complex subunit 13</fullName>
    </recommendedName>
    <alternativeName>
        <fullName evidence="10">Cyclosome subunit 13</fullName>
    </alternativeName>
</protein>
<comment type="function">
    <text evidence="11">Component of the anaphase promoting complex/cyclosome (APC/C), a cell cycle-regulated E3 ubiquitin ligase that controls progression through mitosis and the G1 phase of the cell cycle. The APC/C complex acts by mediating ubiquitination and subsequent degradation of target proteins: it mainly mediates the formation of 'Lys-11'-linked polyubiquitin chains and, to a lower extent, the formation of 'Lys-48'- and 'Lys-63'-linked polyubiquitin chains. The APC/C complex catalyzes assembly of branched 'Lys-11'-/'Lys-48'-linked branched ubiquitin chains on target proteins.</text>
</comment>
<keyword evidence="12" id="KW-0040">ANK repeat</keyword>
<dbReference type="InterPro" id="IPR048365">
    <property type="entry name" value="TNP-like_RNaseH_N"/>
</dbReference>
<evidence type="ECO:0000256" key="11">
    <source>
        <dbReference type="ARBA" id="ARBA00045696"/>
    </source>
</evidence>
<evidence type="ECO:0000313" key="18">
    <source>
        <dbReference type="Proteomes" id="UP000719412"/>
    </source>
</evidence>
<feature type="region of interest" description="Disordered" evidence="13">
    <location>
        <begin position="825"/>
        <end position="860"/>
    </location>
</feature>
<proteinExistence type="inferred from homology"/>
<dbReference type="Proteomes" id="UP000719412">
    <property type="component" value="Unassembled WGS sequence"/>
</dbReference>
<evidence type="ECO:0000313" key="17">
    <source>
        <dbReference type="EMBL" id="KAH0811281.1"/>
    </source>
</evidence>
<dbReference type="SMART" id="SM00248">
    <property type="entry name" value="ANK"/>
    <property type="match status" value="5"/>
</dbReference>
<evidence type="ECO:0000256" key="12">
    <source>
        <dbReference type="PROSITE-ProRule" id="PRU00023"/>
    </source>
</evidence>
<dbReference type="Pfam" id="PF21788">
    <property type="entry name" value="TNP-like_GBD"/>
    <property type="match status" value="1"/>
</dbReference>
<evidence type="ECO:0000256" key="7">
    <source>
        <dbReference type="ARBA" id="ARBA00022786"/>
    </source>
</evidence>
<evidence type="ECO:0000256" key="2">
    <source>
        <dbReference type="ARBA" id="ARBA00004906"/>
    </source>
</evidence>
<dbReference type="Gene3D" id="1.25.40.20">
    <property type="entry name" value="Ankyrin repeat-containing domain"/>
    <property type="match status" value="2"/>
</dbReference>
<dbReference type="GO" id="GO:0070979">
    <property type="term" value="P:protein K11-linked ubiquitination"/>
    <property type="evidence" value="ECO:0007669"/>
    <property type="project" value="TreeGrafter"/>
</dbReference>
<dbReference type="Pfam" id="PF05839">
    <property type="entry name" value="Apc13p"/>
    <property type="match status" value="1"/>
</dbReference>
<evidence type="ECO:0000259" key="16">
    <source>
        <dbReference type="Pfam" id="PF21788"/>
    </source>
</evidence>
<comment type="similarity">
    <text evidence="3">Belongs to the APC13 family.</text>
</comment>
<feature type="compositionally biased region" description="Polar residues" evidence="13">
    <location>
        <begin position="825"/>
        <end position="835"/>
    </location>
</feature>
<keyword evidence="5" id="KW-0132">Cell division</keyword>
<gene>
    <name evidence="17" type="ORF">GEV33_011508</name>
</gene>
<dbReference type="InterPro" id="IPR021896">
    <property type="entry name" value="THAP9-like_HTH"/>
</dbReference>
<dbReference type="InterPro" id="IPR048366">
    <property type="entry name" value="TNP-like_GBD"/>
</dbReference>
<evidence type="ECO:0000256" key="5">
    <source>
        <dbReference type="ARBA" id="ARBA00022618"/>
    </source>
</evidence>
<evidence type="ECO:0000256" key="9">
    <source>
        <dbReference type="ARBA" id="ARBA00023306"/>
    </source>
</evidence>
<dbReference type="GO" id="GO:0005680">
    <property type="term" value="C:anaphase-promoting complex"/>
    <property type="evidence" value="ECO:0007669"/>
    <property type="project" value="InterPro"/>
</dbReference>
<reference evidence="17" key="1">
    <citation type="journal article" date="2020" name="J Insects Food Feed">
        <title>The yellow mealworm (Tenebrio molitor) genome: a resource for the emerging insects as food and feed industry.</title>
        <authorList>
            <person name="Eriksson T."/>
            <person name="Andere A."/>
            <person name="Kelstrup H."/>
            <person name="Emery V."/>
            <person name="Picard C."/>
        </authorList>
    </citation>
    <scope>NUCLEOTIDE SEQUENCE</scope>
    <source>
        <strain evidence="17">Stoneville</strain>
        <tissue evidence="17">Whole head</tissue>
    </source>
</reference>
<evidence type="ECO:0000256" key="13">
    <source>
        <dbReference type="SAM" id="MobiDB-lite"/>
    </source>
</evidence>
<dbReference type="EMBL" id="JABDTM020026917">
    <property type="protein sequence ID" value="KAH0811281.1"/>
    <property type="molecule type" value="Genomic_DNA"/>
</dbReference>
<evidence type="ECO:0000259" key="15">
    <source>
        <dbReference type="Pfam" id="PF21787"/>
    </source>
</evidence>
<dbReference type="InterPro" id="IPR002110">
    <property type="entry name" value="Ankyrin_rpt"/>
</dbReference>
<dbReference type="PANTHER" id="PTHR28672">
    <property type="entry name" value="ANAPHASE-PROMOTING COMPLEX SUBUNIT 13"/>
    <property type="match status" value="1"/>
</dbReference>
<keyword evidence="9" id="KW-0131">Cell cycle</keyword>
<dbReference type="PROSITE" id="PS50088">
    <property type="entry name" value="ANK_REPEAT"/>
    <property type="match status" value="1"/>
</dbReference>
<feature type="domain" description="Transposable element P transposase-like RNase H" evidence="15">
    <location>
        <begin position="649"/>
        <end position="771"/>
    </location>
</feature>
<evidence type="ECO:0000256" key="3">
    <source>
        <dbReference type="ARBA" id="ARBA00006940"/>
    </source>
</evidence>
<comment type="subcellular location">
    <subcellularLocation>
        <location evidence="1">Nucleus</location>
    </subcellularLocation>
</comment>
<dbReference type="Pfam" id="PF13637">
    <property type="entry name" value="Ank_4"/>
    <property type="match status" value="1"/>
</dbReference>
<keyword evidence="8" id="KW-0539">Nucleus</keyword>
<evidence type="ECO:0000256" key="1">
    <source>
        <dbReference type="ARBA" id="ARBA00004123"/>
    </source>
</evidence>
<feature type="repeat" description="ANK" evidence="12">
    <location>
        <begin position="367"/>
        <end position="399"/>
    </location>
</feature>
<name>A0A8J6LFU3_TENMO</name>
<evidence type="ECO:0000256" key="10">
    <source>
        <dbReference type="ARBA" id="ARBA00031338"/>
    </source>
</evidence>
<accession>A0A8J6LFU3</accession>
<dbReference type="Pfam" id="PF21787">
    <property type="entry name" value="TNP-like_RNaseH_N"/>
    <property type="match status" value="1"/>
</dbReference>
<dbReference type="AlphaFoldDB" id="A0A8J6LFU3"/>
<keyword evidence="18" id="KW-1185">Reference proteome</keyword>
<dbReference type="Pfam" id="PF12796">
    <property type="entry name" value="Ank_2"/>
    <property type="match status" value="1"/>
</dbReference>
<organism evidence="17 18">
    <name type="scientific">Tenebrio molitor</name>
    <name type="common">Yellow mealworm beetle</name>
    <dbReference type="NCBI Taxonomy" id="7067"/>
    <lineage>
        <taxon>Eukaryota</taxon>
        <taxon>Metazoa</taxon>
        <taxon>Ecdysozoa</taxon>
        <taxon>Arthropoda</taxon>
        <taxon>Hexapoda</taxon>
        <taxon>Insecta</taxon>
        <taxon>Pterygota</taxon>
        <taxon>Neoptera</taxon>
        <taxon>Endopterygota</taxon>
        <taxon>Coleoptera</taxon>
        <taxon>Polyphaga</taxon>
        <taxon>Cucujiformia</taxon>
        <taxon>Tenebrionidae</taxon>
        <taxon>Tenebrio</taxon>
    </lineage>
</organism>
<dbReference type="SUPFAM" id="SSF48403">
    <property type="entry name" value="Ankyrin repeat"/>
    <property type="match status" value="1"/>
</dbReference>
<keyword evidence="6" id="KW-0498">Mitosis</keyword>
<feature type="domain" description="Transposable element P transposase-like GTP-binding insertion" evidence="16">
    <location>
        <begin position="776"/>
        <end position="824"/>
    </location>
</feature>
<reference evidence="17" key="2">
    <citation type="submission" date="2021-08" db="EMBL/GenBank/DDBJ databases">
        <authorList>
            <person name="Eriksson T."/>
        </authorList>
    </citation>
    <scope>NUCLEOTIDE SEQUENCE</scope>
    <source>
        <strain evidence="17">Stoneville</strain>
        <tissue evidence="17">Whole head</tissue>
    </source>
</reference>